<accession>A0AA40ZVH4</accession>
<evidence type="ECO:0000313" key="1">
    <source>
        <dbReference type="EMBL" id="MBN3556640.1"/>
    </source>
</evidence>
<name>A0AA40ZVH4_9SPHN</name>
<evidence type="ECO:0000313" key="2">
    <source>
        <dbReference type="Proteomes" id="UP000704529"/>
    </source>
</evidence>
<dbReference type="AlphaFoldDB" id="A0AA40ZVH4"/>
<organism evidence="1 2">
    <name type="scientific">Sphingomonas yabuuchiae</name>
    <dbReference type="NCBI Taxonomy" id="172044"/>
    <lineage>
        <taxon>Bacteria</taxon>
        <taxon>Pseudomonadati</taxon>
        <taxon>Pseudomonadota</taxon>
        <taxon>Alphaproteobacteria</taxon>
        <taxon>Sphingomonadales</taxon>
        <taxon>Sphingomonadaceae</taxon>
        <taxon>Sphingomonas</taxon>
    </lineage>
</organism>
<sequence>MGDIGARTRIPSRSALTVEHIMPQKWQANWQIPEAEGLSEADLDP</sequence>
<comment type="caution">
    <text evidence="1">The sequence shown here is derived from an EMBL/GenBank/DDBJ whole genome shotgun (WGS) entry which is preliminary data.</text>
</comment>
<dbReference type="EMBL" id="JAFHKU010000011">
    <property type="protein sequence ID" value="MBN3556640.1"/>
    <property type="molecule type" value="Genomic_DNA"/>
</dbReference>
<proteinExistence type="predicted"/>
<protein>
    <submittedName>
        <fullName evidence="1">DUF1524 domain-containing protein</fullName>
    </submittedName>
</protein>
<dbReference type="Proteomes" id="UP000704529">
    <property type="component" value="Unassembled WGS sequence"/>
</dbReference>
<gene>
    <name evidence="1" type="ORF">JYA60_00020</name>
</gene>
<reference evidence="1" key="1">
    <citation type="submission" date="2021-01" db="EMBL/GenBank/DDBJ databases">
        <title>Genome Sequencing of Type Strains.</title>
        <authorList>
            <person name="Lemaire J.F."/>
            <person name="Inderbitzin P."/>
            <person name="Collins S.B."/>
            <person name="Wespe N."/>
            <person name="Knight-Connoni V."/>
        </authorList>
    </citation>
    <scope>NUCLEOTIDE SEQUENCE</scope>
    <source>
        <strain evidence="1">DSM 14562</strain>
    </source>
</reference>
<feature type="non-terminal residue" evidence="1">
    <location>
        <position position="45"/>
    </location>
</feature>